<name>A0A3B1AGU5_9ZZZZ</name>
<feature type="non-terminal residue" evidence="1">
    <location>
        <position position="1"/>
    </location>
</feature>
<sequence>FILDKHHTIATGRVFPVCGNTWAMLQDTRFKAHFQFIGDFSRHFGIFEGCGTTLPFEGAVQVDGQGQAADPCC</sequence>
<evidence type="ECO:0000313" key="1">
    <source>
        <dbReference type="EMBL" id="VAX05096.1"/>
    </source>
</evidence>
<dbReference type="EMBL" id="UOFW01000123">
    <property type="protein sequence ID" value="VAX05096.1"/>
    <property type="molecule type" value="Genomic_DNA"/>
</dbReference>
<reference evidence="1" key="1">
    <citation type="submission" date="2018-06" db="EMBL/GenBank/DDBJ databases">
        <authorList>
            <person name="Zhirakovskaya E."/>
        </authorList>
    </citation>
    <scope>NUCLEOTIDE SEQUENCE</scope>
</reference>
<keyword evidence="1" id="KW-0489">Methyltransferase</keyword>
<protein>
    <submittedName>
        <fullName evidence="1">SAM-dependent methyltransferase SCO3452 (UbiE paralog)</fullName>
    </submittedName>
</protein>
<proteinExistence type="predicted"/>
<keyword evidence="1" id="KW-0808">Transferase</keyword>
<dbReference type="GO" id="GO:0008168">
    <property type="term" value="F:methyltransferase activity"/>
    <property type="evidence" value="ECO:0007669"/>
    <property type="project" value="UniProtKB-KW"/>
</dbReference>
<gene>
    <name evidence="1" type="ORF">MNBD_ALPHA03-516</name>
</gene>
<organism evidence="1">
    <name type="scientific">hydrothermal vent metagenome</name>
    <dbReference type="NCBI Taxonomy" id="652676"/>
    <lineage>
        <taxon>unclassified sequences</taxon>
        <taxon>metagenomes</taxon>
        <taxon>ecological metagenomes</taxon>
    </lineage>
</organism>
<dbReference type="Gene3D" id="3.40.5.100">
    <property type="match status" value="1"/>
</dbReference>
<dbReference type="AlphaFoldDB" id="A0A3B1AGU5"/>
<dbReference type="GO" id="GO:0032259">
    <property type="term" value="P:methylation"/>
    <property type="evidence" value="ECO:0007669"/>
    <property type="project" value="UniProtKB-KW"/>
</dbReference>
<accession>A0A3B1AGU5</accession>